<dbReference type="InterPro" id="IPR000644">
    <property type="entry name" value="CBS_dom"/>
</dbReference>
<dbReference type="HOGENOM" id="CLU_000604_2_2_7"/>
<dbReference type="GO" id="GO:0005524">
    <property type="term" value="F:ATP binding"/>
    <property type="evidence" value="ECO:0007669"/>
    <property type="project" value="UniProtKB-KW"/>
</dbReference>
<feature type="domain" description="ABC transporter" evidence="6">
    <location>
        <begin position="2"/>
        <end position="236"/>
    </location>
</feature>
<dbReference type="Pfam" id="PF00571">
    <property type="entry name" value="CBS"/>
    <property type="match status" value="1"/>
</dbReference>
<keyword evidence="2" id="KW-0813">Transport</keyword>
<proteinExistence type="inferred from homology"/>
<evidence type="ECO:0000259" key="7">
    <source>
        <dbReference type="PROSITE" id="PS51371"/>
    </source>
</evidence>
<dbReference type="SMART" id="SM00382">
    <property type="entry name" value="AAA"/>
    <property type="match status" value="1"/>
</dbReference>
<dbReference type="InterPro" id="IPR003439">
    <property type="entry name" value="ABC_transporter-like_ATP-bd"/>
</dbReference>
<organism evidence="8 9">
    <name type="scientific">Desulfocurvibacter africanus subsp. africanus str. Walvis Bay</name>
    <dbReference type="NCBI Taxonomy" id="690850"/>
    <lineage>
        <taxon>Bacteria</taxon>
        <taxon>Pseudomonadati</taxon>
        <taxon>Thermodesulfobacteriota</taxon>
        <taxon>Desulfovibrionia</taxon>
        <taxon>Desulfovibrionales</taxon>
        <taxon>Desulfovibrionaceae</taxon>
        <taxon>Desulfocurvibacter</taxon>
    </lineage>
</organism>
<dbReference type="InterPro" id="IPR003593">
    <property type="entry name" value="AAA+_ATPase"/>
</dbReference>
<dbReference type="EMBL" id="CP003221">
    <property type="protein sequence ID" value="EGJ51287.1"/>
    <property type="molecule type" value="Genomic_DNA"/>
</dbReference>
<accession>F3Z278</accession>
<evidence type="ECO:0000313" key="9">
    <source>
        <dbReference type="Proteomes" id="UP000007844"/>
    </source>
</evidence>
<evidence type="ECO:0000259" key="6">
    <source>
        <dbReference type="PROSITE" id="PS50893"/>
    </source>
</evidence>
<dbReference type="PROSITE" id="PS51371">
    <property type="entry name" value="CBS"/>
    <property type="match status" value="1"/>
</dbReference>
<dbReference type="PANTHER" id="PTHR43117:SF4">
    <property type="entry name" value="OSMOPROTECTANT IMPORT ATP-BINDING PROTEIN OSMV"/>
    <property type="match status" value="1"/>
</dbReference>
<protein>
    <submittedName>
        <fullName evidence="8">Glycine betaine/L-proline ABC transporter, ATPase subunit</fullName>
    </submittedName>
</protein>
<dbReference type="GO" id="GO:0015697">
    <property type="term" value="P:quaternary ammonium group transport"/>
    <property type="evidence" value="ECO:0007669"/>
    <property type="project" value="UniProtKB-ARBA"/>
</dbReference>
<dbReference type="GO" id="GO:0016887">
    <property type="term" value="F:ATP hydrolysis activity"/>
    <property type="evidence" value="ECO:0007669"/>
    <property type="project" value="InterPro"/>
</dbReference>
<dbReference type="PROSITE" id="PS50893">
    <property type="entry name" value="ABC_TRANSPORTER_2"/>
    <property type="match status" value="1"/>
</dbReference>
<evidence type="ECO:0000256" key="1">
    <source>
        <dbReference type="ARBA" id="ARBA00005417"/>
    </source>
</evidence>
<evidence type="ECO:0000256" key="2">
    <source>
        <dbReference type="ARBA" id="ARBA00022448"/>
    </source>
</evidence>
<keyword evidence="3" id="KW-0547">Nucleotide-binding</keyword>
<evidence type="ECO:0000256" key="3">
    <source>
        <dbReference type="ARBA" id="ARBA00022741"/>
    </source>
</evidence>
<dbReference type="SUPFAM" id="SSF52540">
    <property type="entry name" value="P-loop containing nucleoside triphosphate hydrolases"/>
    <property type="match status" value="1"/>
</dbReference>
<dbReference type="FunFam" id="3.40.50.300:FF:000425">
    <property type="entry name" value="Probable ABC transporter, ATP-binding subunit"/>
    <property type="match status" value="1"/>
</dbReference>
<dbReference type="InterPro" id="IPR017871">
    <property type="entry name" value="ABC_transporter-like_CS"/>
</dbReference>
<comment type="similarity">
    <text evidence="1">Belongs to the ABC transporter superfamily.</text>
</comment>
<dbReference type="InterPro" id="IPR046342">
    <property type="entry name" value="CBS_dom_sf"/>
</dbReference>
<evidence type="ECO:0000313" key="8">
    <source>
        <dbReference type="EMBL" id="EGJ51287.1"/>
    </source>
</evidence>
<keyword evidence="5" id="KW-0129">CBS domain</keyword>
<sequence>MISLQHVSKRYGSSLAVDDLSLEIERGEFCCLIGPSGCGKSTTLRVINRLVEPSSGTILVHGHDVRLARPEVLRRSMGYVIQSVGLFPHMTVQENIGVVPRLLNWDKARIRRRAWELLELLALPPDEYAGKYPWQLSGGEAQRVGVARALAANPDILLMDEPFGALDPVTREHLQTELARLQQELRKTIVFVTHDIEEAVRLASRMALMREGRLVQHDTPEELLAHPADSFARSFVGADRGLKRLSRLFVRDFIQPAPAVGLNDSPERANSLFRIDRRLPSLWVTGNGGKLLGWMNRPENGNPEHPIESLVPVDLRSFPLAPDLTLKQALSTFIRFGVETLPVIDQQGRLLGQLSLPILLEA</sequence>
<dbReference type="AlphaFoldDB" id="F3Z278"/>
<dbReference type="InterPro" id="IPR027417">
    <property type="entry name" value="P-loop_NTPase"/>
</dbReference>
<reference evidence="8 9" key="1">
    <citation type="journal article" date="2011" name="J. Bacteriol.">
        <title>Genome sequence of the mercury-methylating and pleomorphic Desulfovibrio africanus Strain Walvis Bay.</title>
        <authorList>
            <person name="Brown S.D."/>
            <person name="Wall J.D."/>
            <person name="Kucken A.M."/>
            <person name="Gilmour C.C."/>
            <person name="Podar M."/>
            <person name="Brandt C.C."/>
            <person name="Teshima H."/>
            <person name="Detter J.C."/>
            <person name="Han C.S."/>
            <person name="Land M.L."/>
            <person name="Lucas S."/>
            <person name="Han J."/>
            <person name="Pennacchio L."/>
            <person name="Nolan M."/>
            <person name="Pitluck S."/>
            <person name="Woyke T."/>
            <person name="Goodwin L."/>
            <person name="Palumbo A.V."/>
            <person name="Elias D.A."/>
        </authorList>
    </citation>
    <scope>NUCLEOTIDE SEQUENCE [LARGE SCALE GENOMIC DNA]</scope>
    <source>
        <strain evidence="8 9">Walvis Bay</strain>
    </source>
</reference>
<dbReference type="Proteomes" id="UP000007844">
    <property type="component" value="Chromosome"/>
</dbReference>
<dbReference type="SUPFAM" id="SSF54631">
    <property type="entry name" value="CBS-domain pair"/>
    <property type="match status" value="1"/>
</dbReference>
<gene>
    <name evidence="8" type="ORF">Desaf_2985</name>
</gene>
<keyword evidence="9" id="KW-1185">Reference proteome</keyword>
<dbReference type="KEGG" id="daf:Desaf_2985"/>
<dbReference type="Gene3D" id="3.40.50.300">
    <property type="entry name" value="P-loop containing nucleotide triphosphate hydrolases"/>
    <property type="match status" value="1"/>
</dbReference>
<feature type="domain" description="CBS" evidence="7">
    <location>
        <begin position="310"/>
        <end position="362"/>
    </location>
</feature>
<name>F3Z278_DESAF</name>
<evidence type="ECO:0000256" key="5">
    <source>
        <dbReference type="PROSITE-ProRule" id="PRU00703"/>
    </source>
</evidence>
<dbReference type="Pfam" id="PF00005">
    <property type="entry name" value="ABC_tran"/>
    <property type="match status" value="1"/>
</dbReference>
<evidence type="ECO:0000256" key="4">
    <source>
        <dbReference type="ARBA" id="ARBA00022840"/>
    </source>
</evidence>
<dbReference type="PANTHER" id="PTHR43117">
    <property type="entry name" value="OSMOPROTECTANT IMPORT ATP-BINDING PROTEIN OSMV"/>
    <property type="match status" value="1"/>
</dbReference>
<dbReference type="PROSITE" id="PS00211">
    <property type="entry name" value="ABC_TRANSPORTER_1"/>
    <property type="match status" value="1"/>
</dbReference>
<dbReference type="eggNOG" id="COG1125">
    <property type="taxonomic scope" value="Bacteria"/>
</dbReference>
<dbReference type="STRING" id="690850.Desaf_2985"/>
<dbReference type="RefSeq" id="WP_014260940.1">
    <property type="nucleotide sequence ID" value="NC_016629.1"/>
</dbReference>
<keyword evidence="4" id="KW-0067">ATP-binding</keyword>